<dbReference type="InterPro" id="IPR011042">
    <property type="entry name" value="6-blade_b-propeller_TolB-like"/>
</dbReference>
<dbReference type="STRING" id="1563681.BFP71_15170"/>
<keyword evidence="3" id="KW-1185">Reference proteome</keyword>
<proteinExistence type="predicted"/>
<evidence type="ECO:0000256" key="1">
    <source>
        <dbReference type="SAM" id="SignalP"/>
    </source>
</evidence>
<feature type="chain" id="PRO_5009185784" description="S9 family peptidase" evidence="1">
    <location>
        <begin position="22"/>
        <end position="290"/>
    </location>
</feature>
<accession>A0A1E5T082</accession>
<dbReference type="SUPFAM" id="SSF82171">
    <property type="entry name" value="DPP6 N-terminal domain-like"/>
    <property type="match status" value="1"/>
</dbReference>
<organism evidence="2 3">
    <name type="scientific">Roseivirga misakiensis</name>
    <dbReference type="NCBI Taxonomy" id="1563681"/>
    <lineage>
        <taxon>Bacteria</taxon>
        <taxon>Pseudomonadati</taxon>
        <taxon>Bacteroidota</taxon>
        <taxon>Cytophagia</taxon>
        <taxon>Cytophagales</taxon>
        <taxon>Roseivirgaceae</taxon>
        <taxon>Roseivirga</taxon>
    </lineage>
</organism>
<dbReference type="RefSeq" id="WP_069836289.1">
    <property type="nucleotide sequence ID" value="NZ_MDGQ01000005.1"/>
</dbReference>
<comment type="caution">
    <text evidence="2">The sequence shown here is derived from an EMBL/GenBank/DDBJ whole genome shotgun (WGS) entry which is preliminary data.</text>
</comment>
<feature type="signal peptide" evidence="1">
    <location>
        <begin position="1"/>
        <end position="21"/>
    </location>
</feature>
<dbReference type="Proteomes" id="UP000095552">
    <property type="component" value="Unassembled WGS sequence"/>
</dbReference>
<dbReference type="EMBL" id="MDGQ01000005">
    <property type="protein sequence ID" value="OEK04784.1"/>
    <property type="molecule type" value="Genomic_DNA"/>
</dbReference>
<evidence type="ECO:0000313" key="2">
    <source>
        <dbReference type="EMBL" id="OEK04784.1"/>
    </source>
</evidence>
<evidence type="ECO:0000313" key="3">
    <source>
        <dbReference type="Proteomes" id="UP000095552"/>
    </source>
</evidence>
<gene>
    <name evidence="2" type="ORF">BFP71_15170</name>
</gene>
<sequence length="290" mass="32787">MKTILLAFCLLLFAIPSFGQAPPDTDIFVFDMKEKKGKITLSNGKNVTNRSGYDNQPVFFENDYLMYSSHIDGQNDIMILDLYENKLTNLTQTKESEYSPFPIPGYGSFGTIRVEADQTQRLWMFQMDGKKSPKVVFEDLAPVGYFAWNKDNDVLMFVLGRPATLVLANANEVDDKIITKNIGRTIKLIPGSKDFAFERREENGDVVIYRLNDETKAFTEVIKKPSGASDWAITQEGTYITSAGTKLWMYNPKSSETWQEVIDLGKQAEKGITRMAVNAKNKRLAVVINN</sequence>
<dbReference type="Gene3D" id="2.120.10.30">
    <property type="entry name" value="TolB, C-terminal domain"/>
    <property type="match status" value="1"/>
</dbReference>
<dbReference type="AlphaFoldDB" id="A0A1E5T082"/>
<protein>
    <recommendedName>
        <fullName evidence="4">S9 family peptidase</fullName>
    </recommendedName>
</protein>
<dbReference type="OrthoDB" id="9797498at2"/>
<evidence type="ECO:0008006" key="4">
    <source>
        <dbReference type="Google" id="ProtNLM"/>
    </source>
</evidence>
<reference evidence="2 3" key="1">
    <citation type="submission" date="2016-08" db="EMBL/GenBank/DDBJ databases">
        <title>Draft genome of Fabibacter sp. strain SK-8.</title>
        <authorList>
            <person name="Wong S.-K."/>
            <person name="Hamasaki K."/>
            <person name="Yoshizawa S."/>
        </authorList>
    </citation>
    <scope>NUCLEOTIDE SEQUENCE [LARGE SCALE GENOMIC DNA]</scope>
    <source>
        <strain evidence="2 3">SK-8</strain>
    </source>
</reference>
<keyword evidence="1" id="KW-0732">Signal</keyword>
<name>A0A1E5T082_9BACT</name>